<dbReference type="PANTHER" id="PTHR43386:SF25">
    <property type="entry name" value="PEPTIDE ABC TRANSPORTER PERMEASE PROTEIN"/>
    <property type="match status" value="1"/>
</dbReference>
<dbReference type="InterPro" id="IPR035906">
    <property type="entry name" value="MetI-like_sf"/>
</dbReference>
<reference evidence="9 10" key="1">
    <citation type="submission" date="2015-09" db="EMBL/GenBank/DDBJ databases">
        <authorList>
            <consortium name="Swine Surveillance"/>
        </authorList>
    </citation>
    <scope>NUCLEOTIDE SEQUENCE [LARGE SCALE GENOMIC DNA]</scope>
    <source>
        <strain evidence="9 10">16</strain>
    </source>
</reference>
<gene>
    <name evidence="9" type="ORF">ABB55_17260</name>
</gene>
<evidence type="ECO:0000256" key="1">
    <source>
        <dbReference type="ARBA" id="ARBA00004651"/>
    </source>
</evidence>
<dbReference type="EMBL" id="LJYW01000001">
    <property type="protein sequence ID" value="KPL53745.1"/>
    <property type="molecule type" value="Genomic_DNA"/>
</dbReference>
<feature type="transmembrane region" description="Helical" evidence="7">
    <location>
        <begin position="189"/>
        <end position="216"/>
    </location>
</feature>
<proteinExistence type="inferred from homology"/>
<feature type="transmembrane region" description="Helical" evidence="7">
    <location>
        <begin position="241"/>
        <end position="261"/>
    </location>
</feature>
<organism evidence="9 10">
    <name type="scientific">Prosthecodimorpha hirschii</name>
    <dbReference type="NCBI Taxonomy" id="665126"/>
    <lineage>
        <taxon>Bacteria</taxon>
        <taxon>Pseudomonadati</taxon>
        <taxon>Pseudomonadota</taxon>
        <taxon>Alphaproteobacteria</taxon>
        <taxon>Hyphomicrobiales</taxon>
        <taxon>Ancalomicrobiaceae</taxon>
        <taxon>Prosthecodimorpha</taxon>
    </lineage>
</organism>
<feature type="transmembrane region" description="Helical" evidence="7">
    <location>
        <begin position="77"/>
        <end position="98"/>
    </location>
</feature>
<name>A0A0N8GFA1_9HYPH</name>
<sequence length="277" mass="29174">MGFAWYRHPGLVVGGAIALALMAIAALGFVWTPFDPTRLALPDRLQGPSALHWLGTDHLGRDTVARLMVGAGNSLKVGLLSVALGLVAGTALGTWAASRNGSLLDEAVMRTNDFVLAFPAVLTAVMMVHLIGPGAANAILAIAVFNVPVFARLARSAALQVRSRDFVLAARAAGLTETRIAIAHILPNMAGLLVVQATIQFAIAILAEAGLSYLGLGTQPPAPSWGRMLYEARTYMQTQPWLAIFPGAAIALTVLGFNLLGDGLRDLVDPRARRART</sequence>
<evidence type="ECO:0000256" key="5">
    <source>
        <dbReference type="ARBA" id="ARBA00022989"/>
    </source>
</evidence>
<evidence type="ECO:0000256" key="7">
    <source>
        <dbReference type="RuleBase" id="RU363032"/>
    </source>
</evidence>
<keyword evidence="10" id="KW-1185">Reference proteome</keyword>
<feature type="transmembrane region" description="Helical" evidence="7">
    <location>
        <begin position="114"/>
        <end position="132"/>
    </location>
</feature>
<keyword evidence="2 7" id="KW-0813">Transport</keyword>
<dbReference type="CDD" id="cd06261">
    <property type="entry name" value="TM_PBP2"/>
    <property type="match status" value="1"/>
</dbReference>
<dbReference type="PROSITE" id="PS50928">
    <property type="entry name" value="ABC_TM1"/>
    <property type="match status" value="1"/>
</dbReference>
<accession>A0A0N8GFA1</accession>
<evidence type="ECO:0000256" key="6">
    <source>
        <dbReference type="ARBA" id="ARBA00023136"/>
    </source>
</evidence>
<dbReference type="GO" id="GO:0055085">
    <property type="term" value="P:transmembrane transport"/>
    <property type="evidence" value="ECO:0007669"/>
    <property type="project" value="InterPro"/>
</dbReference>
<keyword evidence="6 7" id="KW-0472">Membrane</keyword>
<evidence type="ECO:0000313" key="10">
    <source>
        <dbReference type="Proteomes" id="UP000048984"/>
    </source>
</evidence>
<evidence type="ECO:0000256" key="3">
    <source>
        <dbReference type="ARBA" id="ARBA00022475"/>
    </source>
</evidence>
<comment type="subcellular location">
    <subcellularLocation>
        <location evidence="1 7">Cell membrane</location>
        <topology evidence="1 7">Multi-pass membrane protein</topology>
    </subcellularLocation>
</comment>
<comment type="similarity">
    <text evidence="7">Belongs to the binding-protein-dependent transport system permease family.</text>
</comment>
<dbReference type="InterPro" id="IPR000515">
    <property type="entry name" value="MetI-like"/>
</dbReference>
<reference evidence="9 10" key="2">
    <citation type="submission" date="2015-10" db="EMBL/GenBank/DDBJ databases">
        <title>Draft Genome Sequence of Prosthecomicrobium hirschii ATCC 27832.</title>
        <authorList>
            <person name="Daniel J."/>
            <person name="Givan S.A."/>
            <person name="Brun Y.V."/>
            <person name="Brown P.J."/>
        </authorList>
    </citation>
    <scope>NUCLEOTIDE SEQUENCE [LARGE SCALE GENOMIC DNA]</scope>
    <source>
        <strain evidence="9 10">16</strain>
    </source>
</reference>
<feature type="transmembrane region" description="Helical" evidence="7">
    <location>
        <begin position="12"/>
        <end position="34"/>
    </location>
</feature>
<evidence type="ECO:0000256" key="2">
    <source>
        <dbReference type="ARBA" id="ARBA00022448"/>
    </source>
</evidence>
<dbReference type="PANTHER" id="PTHR43386">
    <property type="entry name" value="OLIGOPEPTIDE TRANSPORT SYSTEM PERMEASE PROTEIN APPC"/>
    <property type="match status" value="1"/>
</dbReference>
<comment type="caution">
    <text evidence="9">The sequence shown here is derived from an EMBL/GenBank/DDBJ whole genome shotgun (WGS) entry which is preliminary data.</text>
</comment>
<evidence type="ECO:0000256" key="4">
    <source>
        <dbReference type="ARBA" id="ARBA00022692"/>
    </source>
</evidence>
<dbReference type="GO" id="GO:0005886">
    <property type="term" value="C:plasma membrane"/>
    <property type="evidence" value="ECO:0007669"/>
    <property type="project" value="UniProtKB-SubCell"/>
</dbReference>
<keyword evidence="3" id="KW-1003">Cell membrane</keyword>
<evidence type="ECO:0000259" key="8">
    <source>
        <dbReference type="PROSITE" id="PS50928"/>
    </source>
</evidence>
<dbReference type="AlphaFoldDB" id="A0A0N8GFA1"/>
<dbReference type="STRING" id="665126.ABB55_17260"/>
<dbReference type="Pfam" id="PF00528">
    <property type="entry name" value="BPD_transp_1"/>
    <property type="match status" value="1"/>
</dbReference>
<evidence type="ECO:0000313" key="9">
    <source>
        <dbReference type="EMBL" id="KPL53745.1"/>
    </source>
</evidence>
<dbReference type="Gene3D" id="1.10.3720.10">
    <property type="entry name" value="MetI-like"/>
    <property type="match status" value="1"/>
</dbReference>
<keyword evidence="5 7" id="KW-1133">Transmembrane helix</keyword>
<protein>
    <submittedName>
        <fullName evidence="9">Peptide ABC transporter permease</fullName>
    </submittedName>
</protein>
<dbReference type="RefSeq" id="WP_054359909.1">
    <property type="nucleotide sequence ID" value="NZ_LJYW01000001.1"/>
</dbReference>
<dbReference type="InterPro" id="IPR050366">
    <property type="entry name" value="BP-dependent_transpt_permease"/>
</dbReference>
<dbReference type="SUPFAM" id="SSF161098">
    <property type="entry name" value="MetI-like"/>
    <property type="match status" value="1"/>
</dbReference>
<keyword evidence="4 7" id="KW-0812">Transmembrane</keyword>
<feature type="domain" description="ABC transmembrane type-1" evidence="8">
    <location>
        <begin position="71"/>
        <end position="261"/>
    </location>
</feature>
<dbReference type="Proteomes" id="UP000048984">
    <property type="component" value="Unassembled WGS sequence"/>
</dbReference>